<evidence type="ECO:0000313" key="3">
    <source>
        <dbReference type="Proteomes" id="UP000661607"/>
    </source>
</evidence>
<keyword evidence="3" id="KW-1185">Reference proteome</keyword>
<comment type="caution">
    <text evidence="2">The sequence shown here is derived from an EMBL/GenBank/DDBJ whole genome shotgun (WGS) entry which is preliminary data.</text>
</comment>
<gene>
    <name evidence="2" type="ORF">H4W81_009398</name>
</gene>
<feature type="region of interest" description="Disordered" evidence="1">
    <location>
        <begin position="453"/>
        <end position="497"/>
    </location>
</feature>
<protein>
    <submittedName>
        <fullName evidence="2">Uncharacterized protein</fullName>
    </submittedName>
</protein>
<dbReference type="RefSeq" id="WP_192781529.1">
    <property type="nucleotide sequence ID" value="NZ_BAAASY010000032.1"/>
</dbReference>
<reference evidence="2 3" key="1">
    <citation type="submission" date="2020-10" db="EMBL/GenBank/DDBJ databases">
        <title>Sequencing the genomes of 1000 actinobacteria strains.</title>
        <authorList>
            <person name="Klenk H.-P."/>
        </authorList>
    </citation>
    <scope>NUCLEOTIDE SEQUENCE [LARGE SCALE GENOMIC DNA]</scope>
    <source>
        <strain evidence="2 3">DSM 43748</strain>
    </source>
</reference>
<sequence>MNLTATLSVPITLPDGQRLAPHTNLPGPGSTLGNLPTPILTGRLIPIHAGALSCLPDADPFTAVVLDRSGPFQTEAYAAVAPIAGMPFLSLRWDADEQQVADVACWEHGYEAARAAGYLAVWRGAESQVHVGLRWYGRGARRVIGPRWGGIVTRTGGRCVVYTDHQDEPIGTAQGFLSGARKLARHHGHPSRSVVIETPTDPSPLGRGPHRTGRAPPPETDLLMDYRIDPTLTPDQFRAAYRRAEQADRLGWTIQQAHAIRLAAAGDLHRDARGYYQTGVRAPRGRAVARDRIRALAAAGFLTESETGVTLTGDGKAALAVWEEFHPVPAVEEAEPVAPLYGGQEARRRRQAWEAAMARHQADLKARTEATLARLEASEKAERERRQQRYASSFVSVWDAINGPAPAYTYESDGTVTLDGVDVTRYDADTTSEASPAEVAPVAPHTAPRRLFPRTARHTARRTAVAQRGPARRTGRPAALRLDRARHGRPPHSTLTH</sequence>
<dbReference type="EMBL" id="JADBEF010000002">
    <property type="protein sequence ID" value="MBE1566526.1"/>
    <property type="molecule type" value="Genomic_DNA"/>
</dbReference>
<proteinExistence type="predicted"/>
<feature type="region of interest" description="Disordered" evidence="1">
    <location>
        <begin position="188"/>
        <end position="222"/>
    </location>
</feature>
<name>A0ABR9KWW5_9ACTN</name>
<evidence type="ECO:0000256" key="1">
    <source>
        <dbReference type="SAM" id="MobiDB-lite"/>
    </source>
</evidence>
<accession>A0ABR9KWW5</accession>
<organism evidence="2 3">
    <name type="scientific">Nonomuraea africana</name>
    <dbReference type="NCBI Taxonomy" id="46171"/>
    <lineage>
        <taxon>Bacteria</taxon>
        <taxon>Bacillati</taxon>
        <taxon>Actinomycetota</taxon>
        <taxon>Actinomycetes</taxon>
        <taxon>Streptosporangiales</taxon>
        <taxon>Streptosporangiaceae</taxon>
        <taxon>Nonomuraea</taxon>
    </lineage>
</organism>
<evidence type="ECO:0000313" key="2">
    <source>
        <dbReference type="EMBL" id="MBE1566526.1"/>
    </source>
</evidence>
<dbReference type="Proteomes" id="UP000661607">
    <property type="component" value="Unassembled WGS sequence"/>
</dbReference>